<dbReference type="AlphaFoldDB" id="A0A0A9FPF6"/>
<sequence length="17" mass="2210">MIIRAWTLEWRLHRKSI</sequence>
<reference evidence="1" key="2">
    <citation type="journal article" date="2015" name="Data Brief">
        <title>Shoot transcriptome of the giant reed, Arundo donax.</title>
        <authorList>
            <person name="Barrero R.A."/>
            <person name="Guerrero F.D."/>
            <person name="Moolhuijzen P."/>
            <person name="Goolsby J.A."/>
            <person name="Tidwell J."/>
            <person name="Bellgard S.E."/>
            <person name="Bellgard M.I."/>
        </authorList>
    </citation>
    <scope>NUCLEOTIDE SEQUENCE</scope>
    <source>
        <tissue evidence="1">Shoot tissue taken approximately 20 cm above the soil surface</tissue>
    </source>
</reference>
<evidence type="ECO:0000313" key="1">
    <source>
        <dbReference type="EMBL" id="JAE14177.1"/>
    </source>
</evidence>
<proteinExistence type="predicted"/>
<protein>
    <submittedName>
        <fullName evidence="1">Uncharacterized protein</fullName>
    </submittedName>
</protein>
<name>A0A0A9FPF6_ARUDO</name>
<reference evidence="1" key="1">
    <citation type="submission" date="2014-09" db="EMBL/GenBank/DDBJ databases">
        <authorList>
            <person name="Magalhaes I.L.F."/>
            <person name="Oliveira U."/>
            <person name="Santos F.R."/>
            <person name="Vidigal T.H.D.A."/>
            <person name="Brescovit A.D."/>
            <person name="Santos A.J."/>
        </authorList>
    </citation>
    <scope>NUCLEOTIDE SEQUENCE</scope>
    <source>
        <tissue evidence="1">Shoot tissue taken approximately 20 cm above the soil surface</tissue>
    </source>
</reference>
<organism evidence="1">
    <name type="scientific">Arundo donax</name>
    <name type="common">Giant reed</name>
    <name type="synonym">Donax arundinaceus</name>
    <dbReference type="NCBI Taxonomy" id="35708"/>
    <lineage>
        <taxon>Eukaryota</taxon>
        <taxon>Viridiplantae</taxon>
        <taxon>Streptophyta</taxon>
        <taxon>Embryophyta</taxon>
        <taxon>Tracheophyta</taxon>
        <taxon>Spermatophyta</taxon>
        <taxon>Magnoliopsida</taxon>
        <taxon>Liliopsida</taxon>
        <taxon>Poales</taxon>
        <taxon>Poaceae</taxon>
        <taxon>PACMAD clade</taxon>
        <taxon>Arundinoideae</taxon>
        <taxon>Arundineae</taxon>
        <taxon>Arundo</taxon>
    </lineage>
</organism>
<accession>A0A0A9FPF6</accession>
<dbReference type="EMBL" id="GBRH01183719">
    <property type="protein sequence ID" value="JAE14177.1"/>
    <property type="molecule type" value="Transcribed_RNA"/>
</dbReference>